<dbReference type="InterPro" id="IPR010084">
    <property type="entry name" value="FabZ"/>
</dbReference>
<evidence type="ECO:0000256" key="8">
    <source>
        <dbReference type="ARBA" id="ARBA00025049"/>
    </source>
</evidence>
<name>F4QQM6_9CAUL</name>
<keyword evidence="3 9" id="KW-0963">Cytoplasm</keyword>
<dbReference type="GO" id="GO:0006633">
    <property type="term" value="P:fatty acid biosynthetic process"/>
    <property type="evidence" value="ECO:0007669"/>
    <property type="project" value="UniProtKB-UniRule"/>
</dbReference>
<dbReference type="InterPro" id="IPR029069">
    <property type="entry name" value="HotDog_dom_sf"/>
</dbReference>
<comment type="catalytic activity">
    <reaction evidence="9">
        <text>a (3R)-hydroxyacyl-[ACP] = a (2E)-enoyl-[ACP] + H2O</text>
        <dbReference type="Rhea" id="RHEA:13097"/>
        <dbReference type="Rhea" id="RHEA-COMP:9925"/>
        <dbReference type="Rhea" id="RHEA-COMP:9945"/>
        <dbReference type="ChEBI" id="CHEBI:15377"/>
        <dbReference type="ChEBI" id="CHEBI:78784"/>
        <dbReference type="ChEBI" id="CHEBI:78827"/>
        <dbReference type="EC" id="4.2.1.59"/>
    </reaction>
</comment>
<dbReference type="PANTHER" id="PTHR30272:SF1">
    <property type="entry name" value="3-HYDROXYACYL-[ACYL-CARRIER-PROTEIN] DEHYDRATASE"/>
    <property type="match status" value="1"/>
</dbReference>
<evidence type="ECO:0000256" key="3">
    <source>
        <dbReference type="ARBA" id="ARBA00022490"/>
    </source>
</evidence>
<keyword evidence="5 9" id="KW-0441">Lipid A biosynthesis</keyword>
<dbReference type="Gene3D" id="3.10.129.10">
    <property type="entry name" value="Hotdog Thioesterase"/>
    <property type="match status" value="1"/>
</dbReference>
<sequence length="168" mass="18588">MTTTEQDVPGADLETVAPAAGVAVDYAEILKRIPHRYPFLLIDRGENWVKNKSMTGIKNVTFNEPFFTGHFPENPVMPGVLLIEAMGQTGAVLMSKSLDVEVEGKTIFFMSVDGVRFRSPVRPGDVVRMPVEVVRHRGDVFKFRGEAYVGDKIVCEAEFAAMVVESPK</sequence>
<keyword evidence="4 9" id="KW-0444">Lipid biosynthesis</keyword>
<evidence type="ECO:0000256" key="6">
    <source>
        <dbReference type="ARBA" id="ARBA00023098"/>
    </source>
</evidence>
<dbReference type="Pfam" id="PF07977">
    <property type="entry name" value="FabA"/>
    <property type="match status" value="1"/>
</dbReference>
<dbReference type="NCBIfam" id="TIGR01750">
    <property type="entry name" value="fabZ"/>
    <property type="match status" value="1"/>
</dbReference>
<dbReference type="eggNOG" id="COG0764">
    <property type="taxonomic scope" value="Bacteria"/>
</dbReference>
<dbReference type="InterPro" id="IPR013114">
    <property type="entry name" value="FabA_FabZ"/>
</dbReference>
<dbReference type="GO" id="GO:0016020">
    <property type="term" value="C:membrane"/>
    <property type="evidence" value="ECO:0007669"/>
    <property type="project" value="GOC"/>
</dbReference>
<reference evidence="11" key="1">
    <citation type="submission" date="2011-03" db="EMBL/GenBank/DDBJ databases">
        <title>Draft genome sequence of Brevundimonas diminuta.</title>
        <authorList>
            <person name="Brown P.J.B."/>
            <person name="Buechlein A."/>
            <person name="Hemmerich C."/>
            <person name="Brun Y.V."/>
        </authorList>
    </citation>
    <scope>NUCLEOTIDE SEQUENCE [LARGE SCALE GENOMIC DNA]</scope>
    <source>
        <strain evidence="11">C19</strain>
    </source>
</reference>
<keyword evidence="7 9" id="KW-0456">Lyase</keyword>
<evidence type="ECO:0000256" key="4">
    <source>
        <dbReference type="ARBA" id="ARBA00022516"/>
    </source>
</evidence>
<keyword evidence="11" id="KW-1185">Reference proteome</keyword>
<dbReference type="AlphaFoldDB" id="F4QQM6"/>
<dbReference type="GO" id="GO:0005737">
    <property type="term" value="C:cytoplasm"/>
    <property type="evidence" value="ECO:0007669"/>
    <property type="project" value="UniProtKB-SubCell"/>
</dbReference>
<evidence type="ECO:0000313" key="11">
    <source>
        <dbReference type="Proteomes" id="UP000006512"/>
    </source>
</evidence>
<dbReference type="SUPFAM" id="SSF54637">
    <property type="entry name" value="Thioesterase/thiol ester dehydrase-isomerase"/>
    <property type="match status" value="1"/>
</dbReference>
<dbReference type="HAMAP" id="MF_00406">
    <property type="entry name" value="FabZ"/>
    <property type="match status" value="1"/>
</dbReference>
<dbReference type="Proteomes" id="UP000006512">
    <property type="component" value="Unassembled WGS sequence"/>
</dbReference>
<feature type="active site" evidence="9">
    <location>
        <position position="70"/>
    </location>
</feature>
<evidence type="ECO:0000313" key="10">
    <source>
        <dbReference type="EMBL" id="EGF90513.1"/>
    </source>
</evidence>
<evidence type="ECO:0000256" key="9">
    <source>
        <dbReference type="HAMAP-Rule" id="MF_00406"/>
    </source>
</evidence>
<comment type="similarity">
    <text evidence="2 9">Belongs to the thioester dehydratase family. FabZ subfamily.</text>
</comment>
<dbReference type="CDD" id="cd01288">
    <property type="entry name" value="FabZ"/>
    <property type="match status" value="1"/>
</dbReference>
<protein>
    <recommendedName>
        <fullName evidence="9">3-hydroxyacyl-[acyl-carrier-protein] dehydratase FabZ</fullName>
        <ecNumber evidence="9">4.2.1.59</ecNumber>
    </recommendedName>
    <alternativeName>
        <fullName evidence="9">(3R)-hydroxymyristoyl-[acyl-carrier-protein] dehydratase</fullName>
        <shortName evidence="9">(3R)-hydroxymyristoyl-ACP dehydrase</shortName>
    </alternativeName>
    <alternativeName>
        <fullName evidence="9">Beta-hydroxyacyl-ACP dehydratase</fullName>
    </alternativeName>
</protein>
<keyword evidence="6 9" id="KW-0443">Lipid metabolism</keyword>
<dbReference type="FunFam" id="3.10.129.10:FF:000001">
    <property type="entry name" value="3-hydroxyacyl-[acyl-carrier-protein] dehydratase FabZ"/>
    <property type="match status" value="1"/>
</dbReference>
<evidence type="ECO:0000256" key="7">
    <source>
        <dbReference type="ARBA" id="ARBA00023239"/>
    </source>
</evidence>
<evidence type="ECO:0000256" key="2">
    <source>
        <dbReference type="ARBA" id="ARBA00009174"/>
    </source>
</evidence>
<evidence type="ECO:0000256" key="1">
    <source>
        <dbReference type="ARBA" id="ARBA00004496"/>
    </source>
</evidence>
<dbReference type="HOGENOM" id="CLU_078912_1_2_5"/>
<dbReference type="NCBIfam" id="NF000582">
    <property type="entry name" value="PRK00006.1"/>
    <property type="match status" value="1"/>
</dbReference>
<proteinExistence type="inferred from homology"/>
<dbReference type="STRING" id="715226.ABI_35360"/>
<evidence type="ECO:0000256" key="5">
    <source>
        <dbReference type="ARBA" id="ARBA00022556"/>
    </source>
</evidence>
<dbReference type="EC" id="4.2.1.59" evidence="9"/>
<gene>
    <name evidence="9 10" type="primary">fabZ</name>
    <name evidence="10" type="ORF">ABI_35360</name>
</gene>
<comment type="subcellular location">
    <subcellularLocation>
        <location evidence="1 9">Cytoplasm</location>
    </subcellularLocation>
</comment>
<dbReference type="GO" id="GO:0009245">
    <property type="term" value="P:lipid A biosynthetic process"/>
    <property type="evidence" value="ECO:0007669"/>
    <property type="project" value="UniProtKB-UniRule"/>
</dbReference>
<dbReference type="PANTHER" id="PTHR30272">
    <property type="entry name" value="3-HYDROXYACYL-[ACYL-CARRIER-PROTEIN] DEHYDRATASE"/>
    <property type="match status" value="1"/>
</dbReference>
<accession>F4QQM6</accession>
<dbReference type="EMBL" id="GL883079">
    <property type="protein sequence ID" value="EGF90513.1"/>
    <property type="molecule type" value="Genomic_DNA"/>
</dbReference>
<comment type="function">
    <text evidence="8 9">Involved in unsaturated fatty acids biosynthesis. Catalyzes the dehydration of short chain beta-hydroxyacyl-ACPs and long chain saturated and unsaturated beta-hydroxyacyl-ACPs.</text>
</comment>
<dbReference type="GO" id="GO:0019171">
    <property type="term" value="F:(3R)-hydroxyacyl-[acyl-carrier-protein] dehydratase activity"/>
    <property type="evidence" value="ECO:0007669"/>
    <property type="project" value="UniProtKB-EC"/>
</dbReference>
<organism evidence="10 11">
    <name type="scientific">Asticcacaulis biprosthecium C19</name>
    <dbReference type="NCBI Taxonomy" id="715226"/>
    <lineage>
        <taxon>Bacteria</taxon>
        <taxon>Pseudomonadati</taxon>
        <taxon>Pseudomonadota</taxon>
        <taxon>Alphaproteobacteria</taxon>
        <taxon>Caulobacterales</taxon>
        <taxon>Caulobacteraceae</taxon>
        <taxon>Asticcacaulis</taxon>
    </lineage>
</organism>